<feature type="transmembrane region" description="Helical" evidence="7">
    <location>
        <begin position="191"/>
        <end position="211"/>
    </location>
</feature>
<keyword evidence="3" id="KW-1003">Cell membrane</keyword>
<keyword evidence="5 7" id="KW-1133">Transmembrane helix</keyword>
<feature type="domain" description="Mechanosensitive ion channel MscS C-terminal" evidence="10">
    <location>
        <begin position="467"/>
        <end position="542"/>
    </location>
</feature>
<dbReference type="InterPro" id="IPR049142">
    <property type="entry name" value="MS_channel_1st"/>
</dbReference>
<proteinExistence type="inferred from homology"/>
<keyword evidence="4 7" id="KW-0812">Transmembrane</keyword>
<feature type="transmembrane region" description="Helical" evidence="7">
    <location>
        <begin position="40"/>
        <end position="58"/>
    </location>
</feature>
<feature type="transmembrane region" description="Helical" evidence="7">
    <location>
        <begin position="375"/>
        <end position="402"/>
    </location>
</feature>
<dbReference type="Proteomes" id="UP000886602">
    <property type="component" value="Unassembled WGS sequence"/>
</dbReference>
<evidence type="ECO:0000259" key="11">
    <source>
        <dbReference type="Pfam" id="PF21088"/>
    </source>
</evidence>
<dbReference type="Pfam" id="PF00924">
    <property type="entry name" value="MS_channel_2nd"/>
    <property type="match status" value="1"/>
</dbReference>
<feature type="transmembrane region" description="Helical" evidence="7">
    <location>
        <begin position="154"/>
        <end position="185"/>
    </location>
</feature>
<evidence type="ECO:0000256" key="6">
    <source>
        <dbReference type="ARBA" id="ARBA00023136"/>
    </source>
</evidence>
<comment type="caution">
    <text evidence="12">The sequence shown here is derived from an EMBL/GenBank/DDBJ whole genome shotgun (WGS) entry which is preliminary data.</text>
</comment>
<dbReference type="Pfam" id="PF21082">
    <property type="entry name" value="MS_channel_3rd"/>
    <property type="match status" value="1"/>
</dbReference>
<feature type="transmembrane region" description="Helical" evidence="7">
    <location>
        <begin position="82"/>
        <end position="100"/>
    </location>
</feature>
<dbReference type="Gene3D" id="3.30.70.100">
    <property type="match status" value="1"/>
</dbReference>
<dbReference type="InterPro" id="IPR011014">
    <property type="entry name" value="MscS_channel_TM-2"/>
</dbReference>
<dbReference type="Gene3D" id="2.30.30.60">
    <property type="match status" value="1"/>
</dbReference>
<dbReference type="AlphaFoldDB" id="A0A9D7FEY6"/>
<keyword evidence="6 7" id="KW-0472">Membrane</keyword>
<dbReference type="EMBL" id="JADJNC010000060">
    <property type="protein sequence ID" value="MBK7425108.1"/>
    <property type="molecule type" value="Genomic_DNA"/>
</dbReference>
<evidence type="ECO:0000256" key="4">
    <source>
        <dbReference type="ARBA" id="ARBA00022692"/>
    </source>
</evidence>
<dbReference type="PANTHER" id="PTHR30347:SF1">
    <property type="entry name" value="MECHANOSENSITIVE CHANNEL MSCK"/>
    <property type="match status" value="1"/>
</dbReference>
<dbReference type="PANTHER" id="PTHR30347">
    <property type="entry name" value="POTASSIUM CHANNEL RELATED"/>
    <property type="match status" value="1"/>
</dbReference>
<evidence type="ECO:0000259" key="8">
    <source>
        <dbReference type="Pfam" id="PF00924"/>
    </source>
</evidence>
<comment type="subcellular location">
    <subcellularLocation>
        <location evidence="1">Cell membrane</location>
        <topology evidence="1">Multi-pass membrane protein</topology>
    </subcellularLocation>
</comment>
<dbReference type="Pfam" id="PF21088">
    <property type="entry name" value="MS_channel_1st"/>
    <property type="match status" value="1"/>
</dbReference>
<dbReference type="SUPFAM" id="SSF82689">
    <property type="entry name" value="Mechanosensitive channel protein MscS (YggB), C-terminal domain"/>
    <property type="match status" value="1"/>
</dbReference>
<dbReference type="InterPro" id="IPR025692">
    <property type="entry name" value="MscS_IM_dom1"/>
</dbReference>
<dbReference type="InterPro" id="IPR010920">
    <property type="entry name" value="LSM_dom_sf"/>
</dbReference>
<feature type="transmembrane region" description="Helical" evidence="7">
    <location>
        <begin position="298"/>
        <end position="321"/>
    </location>
</feature>
<evidence type="ECO:0000313" key="12">
    <source>
        <dbReference type="EMBL" id="MBK7425108.1"/>
    </source>
</evidence>
<feature type="transmembrane region" description="Helical" evidence="7">
    <location>
        <begin position="254"/>
        <end position="278"/>
    </location>
</feature>
<evidence type="ECO:0000256" key="3">
    <source>
        <dbReference type="ARBA" id="ARBA00022475"/>
    </source>
</evidence>
<feature type="transmembrane region" description="Helical" evidence="7">
    <location>
        <begin position="112"/>
        <end position="133"/>
    </location>
</feature>
<sequence length="547" mass="60041">MALAITLALALPGPIVLRVAGMLLGSAPDAQPFPLALGETLVKVSLLLLALNLFTWLFDRRGMAVRYFGWDESSLAFLARTLRRFTTIFIPLMLIAALNGLENVPFAIRESIGRLLLFLLMITLAAFLVQIFRRRNPLMQNFIARKPRSWVVQFHALWFSLLIALPLAVSALAVAGYFVAAVYLFGNMVRSVFVVLGAVMIYGLMAMWVTVQRAHLERMKHEAAAPAEIRGGDIAVDFSRSADIATIGEEMRSLLNFVITLLLLGGLLSVWWSAIPTLSVIGNHELWTYSSMVGDKAVVHSLTVSGFFMAMLIGVITAVLVRNVGSVLDIALLKRFDMQADATYATKVMVRYVLVVIGIALASRRLGIGWSDVQWLVAALSVGLGFGLQEIFSNLVAGLIMLAERPVRIGDIVTVGDVTGTVARIRARATTLVDFDNKEILIPNKAFITDRITNWTLSNQTTRLLLKISAPRGNDVSLVQQVILDAVRSAPGVVSEHPPSVDFLGFSDNSLDFEISAYVDSFNKRSVVRNQINCAIELALRERRATS</sequence>
<comment type="similarity">
    <text evidence="2">Belongs to the MscS (TC 1.A.23) family.</text>
</comment>
<name>A0A9D7FEY6_9RHOO</name>
<feature type="domain" description="Mechanosensitive ion channel transmembrane helices 2/3" evidence="11">
    <location>
        <begin position="350"/>
        <end position="389"/>
    </location>
</feature>
<gene>
    <name evidence="12" type="ORF">IPJ48_19640</name>
</gene>
<dbReference type="PROSITE" id="PS01246">
    <property type="entry name" value="UPF0003"/>
    <property type="match status" value="1"/>
</dbReference>
<evidence type="ECO:0000256" key="2">
    <source>
        <dbReference type="ARBA" id="ARBA00008017"/>
    </source>
</evidence>
<feature type="domain" description="Mechanosensitive ion channel MscS" evidence="8">
    <location>
        <begin position="391"/>
        <end position="456"/>
    </location>
</feature>
<evidence type="ECO:0000313" key="13">
    <source>
        <dbReference type="Proteomes" id="UP000886602"/>
    </source>
</evidence>
<dbReference type="SUPFAM" id="SSF50182">
    <property type="entry name" value="Sm-like ribonucleoproteins"/>
    <property type="match status" value="1"/>
</dbReference>
<dbReference type="InterPro" id="IPR049278">
    <property type="entry name" value="MS_channel_C"/>
</dbReference>
<organism evidence="12 13">
    <name type="scientific">Candidatus Propionivibrio dominans</name>
    <dbReference type="NCBI Taxonomy" id="2954373"/>
    <lineage>
        <taxon>Bacteria</taxon>
        <taxon>Pseudomonadati</taxon>
        <taxon>Pseudomonadota</taxon>
        <taxon>Betaproteobacteria</taxon>
        <taxon>Rhodocyclales</taxon>
        <taxon>Rhodocyclaceae</taxon>
        <taxon>Propionivibrio</taxon>
    </lineage>
</organism>
<dbReference type="GO" id="GO:0008381">
    <property type="term" value="F:mechanosensitive monoatomic ion channel activity"/>
    <property type="evidence" value="ECO:0007669"/>
    <property type="project" value="UniProtKB-ARBA"/>
</dbReference>
<feature type="transmembrane region" description="Helical" evidence="7">
    <location>
        <begin position="342"/>
        <end position="363"/>
    </location>
</feature>
<evidence type="ECO:0000256" key="7">
    <source>
        <dbReference type="SAM" id="Phobius"/>
    </source>
</evidence>
<evidence type="ECO:0000259" key="10">
    <source>
        <dbReference type="Pfam" id="PF21082"/>
    </source>
</evidence>
<dbReference type="SUPFAM" id="SSF82861">
    <property type="entry name" value="Mechanosensitive channel protein MscS (YggB), transmembrane region"/>
    <property type="match status" value="1"/>
</dbReference>
<reference evidence="12" key="1">
    <citation type="submission" date="2020-10" db="EMBL/GenBank/DDBJ databases">
        <title>Connecting structure to function with the recovery of over 1000 high-quality activated sludge metagenome-assembled genomes encoding full-length rRNA genes using long-read sequencing.</title>
        <authorList>
            <person name="Singleton C.M."/>
            <person name="Petriglieri F."/>
            <person name="Kristensen J.M."/>
            <person name="Kirkegaard R.H."/>
            <person name="Michaelsen T.Y."/>
            <person name="Andersen M.H."/>
            <person name="Karst S.M."/>
            <person name="Dueholm M.S."/>
            <person name="Nielsen P.H."/>
            <person name="Albertsen M."/>
        </authorList>
    </citation>
    <scope>NUCLEOTIDE SEQUENCE</scope>
    <source>
        <strain evidence="12">EsbW_18-Q3-R4-48_MAXAC.044</strain>
    </source>
</reference>
<dbReference type="InterPro" id="IPR006685">
    <property type="entry name" value="MscS_channel_2nd"/>
</dbReference>
<dbReference type="InterPro" id="IPR023408">
    <property type="entry name" value="MscS_beta-dom_sf"/>
</dbReference>
<dbReference type="InterPro" id="IPR052702">
    <property type="entry name" value="MscS-like_channel"/>
</dbReference>
<feature type="domain" description="Mechanosensitive ion channel inner membrane" evidence="9">
    <location>
        <begin position="2"/>
        <end position="287"/>
    </location>
</feature>
<evidence type="ECO:0000256" key="5">
    <source>
        <dbReference type="ARBA" id="ARBA00022989"/>
    </source>
</evidence>
<dbReference type="GO" id="GO:0005886">
    <property type="term" value="C:plasma membrane"/>
    <property type="evidence" value="ECO:0007669"/>
    <property type="project" value="UniProtKB-SubCell"/>
</dbReference>
<dbReference type="Pfam" id="PF12794">
    <property type="entry name" value="MscS_TM"/>
    <property type="match status" value="1"/>
</dbReference>
<protein>
    <submittedName>
        <fullName evidence="12">Mechanosensitive ion channel</fullName>
    </submittedName>
</protein>
<evidence type="ECO:0000259" key="9">
    <source>
        <dbReference type="Pfam" id="PF12794"/>
    </source>
</evidence>
<evidence type="ECO:0000256" key="1">
    <source>
        <dbReference type="ARBA" id="ARBA00004651"/>
    </source>
</evidence>
<dbReference type="InterPro" id="IPR011066">
    <property type="entry name" value="MscS_channel_C_sf"/>
</dbReference>
<dbReference type="Gene3D" id="1.10.287.1260">
    <property type="match status" value="1"/>
</dbReference>
<dbReference type="InterPro" id="IPR006686">
    <property type="entry name" value="MscS_channel_CS"/>
</dbReference>
<accession>A0A9D7FEY6</accession>